<keyword evidence="1" id="KW-1185">Reference proteome</keyword>
<organism evidence="1 2">
    <name type="scientific">Romanomermis culicivorax</name>
    <name type="common">Nematode worm</name>
    <dbReference type="NCBI Taxonomy" id="13658"/>
    <lineage>
        <taxon>Eukaryota</taxon>
        <taxon>Metazoa</taxon>
        <taxon>Ecdysozoa</taxon>
        <taxon>Nematoda</taxon>
        <taxon>Enoplea</taxon>
        <taxon>Dorylaimia</taxon>
        <taxon>Mermithida</taxon>
        <taxon>Mermithoidea</taxon>
        <taxon>Mermithidae</taxon>
        <taxon>Romanomermis</taxon>
    </lineage>
</organism>
<reference evidence="2" key="1">
    <citation type="submission" date="2022-11" db="UniProtKB">
        <authorList>
            <consortium name="WormBaseParasite"/>
        </authorList>
    </citation>
    <scope>IDENTIFICATION</scope>
</reference>
<evidence type="ECO:0000313" key="2">
    <source>
        <dbReference type="WBParaSite" id="nRc.2.0.1.t11949-RA"/>
    </source>
</evidence>
<name>A0A915ICN5_ROMCU</name>
<dbReference type="AlphaFoldDB" id="A0A915ICN5"/>
<protein>
    <submittedName>
        <fullName evidence="2">Uncharacterized protein</fullName>
    </submittedName>
</protein>
<dbReference type="Proteomes" id="UP000887565">
    <property type="component" value="Unplaced"/>
</dbReference>
<dbReference type="WBParaSite" id="nRc.2.0.1.t11949-RA">
    <property type="protein sequence ID" value="nRc.2.0.1.t11949-RA"/>
    <property type="gene ID" value="nRc.2.0.1.g11949"/>
</dbReference>
<sequence length="58" mass="6901">MKWEEETRKKNGKGHGNDEIGFYDIWEHYLQQLGNDLYDKMMVFADANYAIHTSNEDC</sequence>
<evidence type="ECO:0000313" key="1">
    <source>
        <dbReference type="Proteomes" id="UP000887565"/>
    </source>
</evidence>
<proteinExistence type="predicted"/>
<accession>A0A915ICN5</accession>